<dbReference type="Gene3D" id="1.10.260.40">
    <property type="entry name" value="lambda repressor-like DNA-binding domains"/>
    <property type="match status" value="1"/>
</dbReference>
<organism evidence="2 3">
    <name type="scientific">Hungatella hominis</name>
    <dbReference type="NCBI Taxonomy" id="2763050"/>
    <lineage>
        <taxon>Bacteria</taxon>
        <taxon>Bacillati</taxon>
        <taxon>Bacillota</taxon>
        <taxon>Clostridia</taxon>
        <taxon>Lachnospirales</taxon>
        <taxon>Lachnospiraceae</taxon>
        <taxon>Hungatella</taxon>
    </lineage>
</organism>
<evidence type="ECO:0000313" key="2">
    <source>
        <dbReference type="EMBL" id="MBC5711949.1"/>
    </source>
</evidence>
<evidence type="ECO:0000313" key="3">
    <source>
        <dbReference type="Proteomes" id="UP000634672"/>
    </source>
</evidence>
<evidence type="ECO:0000259" key="1">
    <source>
        <dbReference type="PROSITE" id="PS50943"/>
    </source>
</evidence>
<dbReference type="PROSITE" id="PS50943">
    <property type="entry name" value="HTH_CROC1"/>
    <property type="match status" value="1"/>
</dbReference>
<protein>
    <submittedName>
        <fullName evidence="2">Helix-turn-helix transcriptional regulator</fullName>
    </submittedName>
</protein>
<feature type="domain" description="HTH cro/C1-type" evidence="1">
    <location>
        <begin position="6"/>
        <end position="61"/>
    </location>
</feature>
<dbReference type="CDD" id="cd00093">
    <property type="entry name" value="HTH_XRE"/>
    <property type="match status" value="1"/>
</dbReference>
<dbReference type="SUPFAM" id="SSF47413">
    <property type="entry name" value="lambda repressor-like DNA-binding domains"/>
    <property type="match status" value="1"/>
</dbReference>
<dbReference type="RefSeq" id="WP_187024479.1">
    <property type="nucleotide sequence ID" value="NZ_JACOPB010000024.1"/>
</dbReference>
<dbReference type="InterPro" id="IPR010982">
    <property type="entry name" value="Lambda_DNA-bd_dom_sf"/>
</dbReference>
<dbReference type="EMBL" id="JACOPB010000024">
    <property type="protein sequence ID" value="MBC5711949.1"/>
    <property type="molecule type" value="Genomic_DNA"/>
</dbReference>
<comment type="caution">
    <text evidence="2">The sequence shown here is derived from an EMBL/GenBank/DDBJ whole genome shotgun (WGS) entry which is preliminary data.</text>
</comment>
<dbReference type="InterPro" id="IPR001387">
    <property type="entry name" value="Cro/C1-type_HTH"/>
</dbReference>
<gene>
    <name evidence="2" type="ORF">H8S75_28895</name>
</gene>
<keyword evidence="3" id="KW-1185">Reference proteome</keyword>
<sequence>MNKYKLEEEMKKQGISKEKMCSELGISRSAFYRKCKGKTQFTLEEIQAIVKLLKLDSPVDIFFADKVS</sequence>
<name>A0ABR7HFG8_9FIRM</name>
<accession>A0ABR7HFG8</accession>
<dbReference type="Proteomes" id="UP000634672">
    <property type="component" value="Unassembled WGS sequence"/>
</dbReference>
<dbReference type="Pfam" id="PF13443">
    <property type="entry name" value="HTH_26"/>
    <property type="match status" value="1"/>
</dbReference>
<reference evidence="2 3" key="1">
    <citation type="submission" date="2020-08" db="EMBL/GenBank/DDBJ databases">
        <title>Genome public.</title>
        <authorList>
            <person name="Liu C."/>
            <person name="Sun Q."/>
        </authorList>
    </citation>
    <scope>NUCLEOTIDE SEQUENCE [LARGE SCALE GENOMIC DNA]</scope>
    <source>
        <strain evidence="2 3">NSJ-66</strain>
    </source>
</reference>
<dbReference type="SMART" id="SM00530">
    <property type="entry name" value="HTH_XRE"/>
    <property type="match status" value="1"/>
</dbReference>
<proteinExistence type="predicted"/>